<feature type="active site" evidence="5 6">
    <location>
        <position position="306"/>
    </location>
</feature>
<protein>
    <recommendedName>
        <fullName evidence="5">Protein-glutamate methylesterase/protein-glutamine glutaminase</fullName>
        <ecNumber evidence="5">3.1.1.61</ecNumber>
        <ecNumber evidence="5">3.5.1.44</ecNumber>
    </recommendedName>
</protein>
<evidence type="ECO:0000256" key="4">
    <source>
        <dbReference type="ARBA" id="ARBA00048267"/>
    </source>
</evidence>
<dbReference type="GO" id="GO:0032259">
    <property type="term" value="P:methylation"/>
    <property type="evidence" value="ECO:0007669"/>
    <property type="project" value="UniProtKB-KW"/>
</dbReference>
<dbReference type="SUPFAM" id="SSF52172">
    <property type="entry name" value="CheY-like"/>
    <property type="match status" value="1"/>
</dbReference>
<dbReference type="NCBIfam" id="NF001965">
    <property type="entry name" value="PRK00742.1"/>
    <property type="match status" value="1"/>
</dbReference>
<proteinExistence type="inferred from homology"/>
<dbReference type="InterPro" id="IPR008248">
    <property type="entry name" value="CheB-like"/>
</dbReference>
<dbReference type="PROSITE" id="PS50110">
    <property type="entry name" value="RESPONSE_REGULATORY"/>
    <property type="match status" value="1"/>
</dbReference>
<feature type="domain" description="CheB-type methylesterase" evidence="10">
    <location>
        <begin position="267"/>
        <end position="461"/>
    </location>
</feature>
<dbReference type="Pfam" id="PF01339">
    <property type="entry name" value="CheB_methylest"/>
    <property type="match status" value="1"/>
</dbReference>
<gene>
    <name evidence="5 11" type="primary">cheB</name>
    <name evidence="11" type="ORF">ACFSAS_04235</name>
</gene>
<evidence type="ECO:0000256" key="6">
    <source>
        <dbReference type="PROSITE-ProRule" id="PRU00050"/>
    </source>
</evidence>
<evidence type="ECO:0000256" key="2">
    <source>
        <dbReference type="ARBA" id="ARBA00022500"/>
    </source>
</evidence>
<evidence type="ECO:0000256" key="8">
    <source>
        <dbReference type="SAM" id="MobiDB-lite"/>
    </source>
</evidence>
<dbReference type="Pfam" id="PF00072">
    <property type="entry name" value="Response_reg"/>
    <property type="match status" value="1"/>
</dbReference>
<dbReference type="CDD" id="cd17541">
    <property type="entry name" value="REC_CheB-like"/>
    <property type="match status" value="1"/>
</dbReference>
<comment type="catalytic activity">
    <reaction evidence="4 5">
        <text>[protein]-L-glutamate 5-O-methyl ester + H2O = L-glutamyl-[protein] + methanol + H(+)</text>
        <dbReference type="Rhea" id="RHEA:23236"/>
        <dbReference type="Rhea" id="RHEA-COMP:10208"/>
        <dbReference type="Rhea" id="RHEA-COMP:10311"/>
        <dbReference type="ChEBI" id="CHEBI:15377"/>
        <dbReference type="ChEBI" id="CHEBI:15378"/>
        <dbReference type="ChEBI" id="CHEBI:17790"/>
        <dbReference type="ChEBI" id="CHEBI:29973"/>
        <dbReference type="ChEBI" id="CHEBI:82795"/>
        <dbReference type="EC" id="3.1.1.61"/>
    </reaction>
</comment>
<comment type="caution">
    <text evidence="11">The sequence shown here is derived from an EMBL/GenBank/DDBJ whole genome shotgun (WGS) entry which is preliminary data.</text>
</comment>
<dbReference type="EC" id="3.1.1.61" evidence="5"/>
<dbReference type="SUPFAM" id="SSF52738">
    <property type="entry name" value="Methylesterase CheB, C-terminal domain"/>
    <property type="match status" value="1"/>
</dbReference>
<comment type="domain">
    <text evidence="5">Contains a C-terminal catalytic domain, and an N-terminal region which modulates catalytic activity.</text>
</comment>
<keyword evidence="2 5" id="KW-0145">Chemotaxis</keyword>
<name>A0ABD6DU37_9EURY</name>
<dbReference type="PROSITE" id="PS50122">
    <property type="entry name" value="CHEB"/>
    <property type="match status" value="1"/>
</dbReference>
<dbReference type="CDD" id="cd16432">
    <property type="entry name" value="CheB_Rec"/>
    <property type="match status" value="1"/>
</dbReference>
<feature type="active site" evidence="5 6">
    <location>
        <position position="279"/>
    </location>
</feature>
<comment type="PTM">
    <text evidence="5">Phosphorylated by CheA. Phosphorylation of the N-terminal regulatory domain activates the methylesterase activity.</text>
</comment>
<dbReference type="GO" id="GO:0005737">
    <property type="term" value="C:cytoplasm"/>
    <property type="evidence" value="ECO:0007669"/>
    <property type="project" value="UniProtKB-SubCell"/>
</dbReference>
<feature type="region of interest" description="Disordered" evidence="8">
    <location>
        <begin position="151"/>
        <end position="269"/>
    </location>
</feature>
<dbReference type="PANTHER" id="PTHR42872:SF6">
    <property type="entry name" value="PROTEIN-GLUTAMATE METHYLESTERASE_PROTEIN-GLUTAMINE GLUTAMINASE"/>
    <property type="match status" value="1"/>
</dbReference>
<dbReference type="PANTHER" id="PTHR42872">
    <property type="entry name" value="PROTEIN-GLUTAMATE METHYLESTERASE/PROTEIN-GLUTAMINE GLUTAMINASE"/>
    <property type="match status" value="1"/>
</dbReference>
<dbReference type="SMART" id="SM00448">
    <property type="entry name" value="REC"/>
    <property type="match status" value="1"/>
</dbReference>
<dbReference type="GO" id="GO:0006935">
    <property type="term" value="P:chemotaxis"/>
    <property type="evidence" value="ECO:0007669"/>
    <property type="project" value="UniProtKB-UniRule"/>
</dbReference>
<evidence type="ECO:0000313" key="11">
    <source>
        <dbReference type="EMBL" id="MFD1684819.1"/>
    </source>
</evidence>
<dbReference type="GO" id="GO:0050568">
    <property type="term" value="F:protein-glutamine glutaminase activity"/>
    <property type="evidence" value="ECO:0007669"/>
    <property type="project" value="UniProtKB-UniRule"/>
</dbReference>
<evidence type="ECO:0000256" key="5">
    <source>
        <dbReference type="HAMAP-Rule" id="MF_00099"/>
    </source>
</evidence>
<evidence type="ECO:0000256" key="3">
    <source>
        <dbReference type="ARBA" id="ARBA00022801"/>
    </source>
</evidence>
<dbReference type="InterPro" id="IPR000673">
    <property type="entry name" value="Sig_transdc_resp-reg_Me-estase"/>
</dbReference>
<keyword evidence="11" id="KW-0808">Transferase</keyword>
<comment type="similarity">
    <text evidence="5">Belongs to the CheB family.</text>
</comment>
<feature type="active site" evidence="5 6">
    <location>
        <position position="403"/>
    </location>
</feature>
<feature type="domain" description="Response regulatory" evidence="9">
    <location>
        <begin position="15"/>
        <end position="131"/>
    </location>
</feature>
<feature type="modified residue" description="4-aspartylphosphate" evidence="5 7">
    <location>
        <position position="65"/>
    </location>
</feature>
<dbReference type="Gene3D" id="3.40.50.2300">
    <property type="match status" value="1"/>
</dbReference>
<feature type="compositionally biased region" description="Low complexity" evidence="8">
    <location>
        <begin position="200"/>
        <end position="217"/>
    </location>
</feature>
<keyword evidence="5 7" id="KW-0597">Phosphoprotein</keyword>
<evidence type="ECO:0000259" key="10">
    <source>
        <dbReference type="PROSITE" id="PS50122"/>
    </source>
</evidence>
<dbReference type="InterPro" id="IPR035909">
    <property type="entry name" value="CheB_C"/>
</dbReference>
<dbReference type="RefSeq" id="WP_256307709.1">
    <property type="nucleotide sequence ID" value="NZ_JANHAW010000002.1"/>
</dbReference>
<evidence type="ECO:0000256" key="7">
    <source>
        <dbReference type="PROSITE-ProRule" id="PRU00169"/>
    </source>
</evidence>
<dbReference type="Gene3D" id="3.40.50.180">
    <property type="entry name" value="Methylesterase CheB, C-terminal domain"/>
    <property type="match status" value="1"/>
</dbReference>
<reference evidence="11 12" key="1">
    <citation type="journal article" date="2019" name="Int. J. Syst. Evol. Microbiol.">
        <title>The Global Catalogue of Microorganisms (GCM) 10K type strain sequencing project: providing services to taxonomists for standard genome sequencing and annotation.</title>
        <authorList>
            <consortium name="The Broad Institute Genomics Platform"/>
            <consortium name="The Broad Institute Genome Sequencing Center for Infectious Disease"/>
            <person name="Wu L."/>
            <person name="Ma J."/>
        </authorList>
    </citation>
    <scope>NUCLEOTIDE SEQUENCE [LARGE SCALE GENOMIC DNA]</scope>
    <source>
        <strain evidence="11 12">CGMCC 1.10387</strain>
    </source>
</reference>
<organism evidence="11 12">
    <name type="scientific">Halobellus litoreus</name>
    <dbReference type="NCBI Taxonomy" id="755310"/>
    <lineage>
        <taxon>Archaea</taxon>
        <taxon>Methanobacteriati</taxon>
        <taxon>Methanobacteriota</taxon>
        <taxon>Stenosarchaea group</taxon>
        <taxon>Halobacteria</taxon>
        <taxon>Halobacteriales</taxon>
        <taxon>Haloferacaceae</taxon>
        <taxon>Halobellus</taxon>
    </lineage>
</organism>
<dbReference type="Proteomes" id="UP001597092">
    <property type="component" value="Unassembled WGS sequence"/>
</dbReference>
<dbReference type="HAMAP" id="MF_00099">
    <property type="entry name" value="CheB_chemtxs"/>
    <property type="match status" value="1"/>
</dbReference>
<keyword evidence="3 5" id="KW-0378">Hydrolase</keyword>
<dbReference type="InterPro" id="IPR001789">
    <property type="entry name" value="Sig_transdc_resp-reg_receiver"/>
</dbReference>
<evidence type="ECO:0000256" key="1">
    <source>
        <dbReference type="ARBA" id="ARBA00022490"/>
    </source>
</evidence>
<keyword evidence="1 5" id="KW-0963">Cytoplasm</keyword>
<comment type="function">
    <text evidence="5">Involved in chemotaxis. Part of a chemotaxis signal transduction system that modulates chemotaxis in response to various stimuli. Catalyzes the demethylation of specific methylglutamate residues introduced into the chemoreceptors (methyl-accepting chemotaxis proteins or MCP) by CheR. Also mediates the irreversible deamidation of specific glutamine residues to glutamic acid.</text>
</comment>
<evidence type="ECO:0000259" key="9">
    <source>
        <dbReference type="PROSITE" id="PS50110"/>
    </source>
</evidence>
<dbReference type="EC" id="3.5.1.44" evidence="5"/>
<dbReference type="InterPro" id="IPR011006">
    <property type="entry name" value="CheY-like_superfamily"/>
</dbReference>
<sequence length="461" mass="47213">MSAASEPGGGDGPTRAVIVDDSRFMRTLIRNLLEEGGIEVVGEAKDGSAALETVREHDPDVVTMDIEMPTMNGLEAVEAIMDDHPTPVLMLSAHAEENADVTFEALDRGAVDFVTKPGGEVTSSMPRVKKELVEKVESAARVDLSANARASIGDRGTASSGTDREASPAGTDRDTSGRGVDSTSGRAGATRERRGGTDGTGASATASGAAPDSGPATNSGAAPDRSGTDAPGATRPASANESAAADRSTLGSDGASAATPEADAGRTYPDAGTLIVGASTGGPNVVERVLAGLPRAANLRVLVVQHMPEGFTSRFATRLDERSAYTVREAESGERIEAGEARVAPGGTHLLVTGDRGGRLKLELTDTEPIHGVRPAIDLTMASAVETVTGPLCGALLTGMGRDGVDGMERIGRNGGHTIAQDEATSAIFGMPRRAIDTGCVEVVAPAEEIAENALEYFAEE</sequence>
<comment type="subcellular location">
    <subcellularLocation>
        <location evidence="5">Cytoplasm</location>
    </subcellularLocation>
</comment>
<dbReference type="GO" id="GO:0000160">
    <property type="term" value="P:phosphorelay signal transduction system"/>
    <property type="evidence" value="ECO:0007669"/>
    <property type="project" value="UniProtKB-UniRule"/>
</dbReference>
<dbReference type="EMBL" id="JBHUDP010000001">
    <property type="protein sequence ID" value="MFD1684819.1"/>
    <property type="molecule type" value="Genomic_DNA"/>
</dbReference>
<dbReference type="GO" id="GO:0008168">
    <property type="term" value="F:methyltransferase activity"/>
    <property type="evidence" value="ECO:0007669"/>
    <property type="project" value="UniProtKB-KW"/>
</dbReference>
<dbReference type="AlphaFoldDB" id="A0ABD6DU37"/>
<keyword evidence="12" id="KW-1185">Reference proteome</keyword>
<accession>A0ABD6DU37</accession>
<evidence type="ECO:0000313" key="12">
    <source>
        <dbReference type="Proteomes" id="UP001597092"/>
    </source>
</evidence>
<keyword evidence="11" id="KW-0489">Methyltransferase</keyword>
<comment type="catalytic activity">
    <reaction evidence="5">
        <text>L-glutaminyl-[protein] + H2O = L-glutamyl-[protein] + NH4(+)</text>
        <dbReference type="Rhea" id="RHEA:16441"/>
        <dbReference type="Rhea" id="RHEA-COMP:10207"/>
        <dbReference type="Rhea" id="RHEA-COMP:10208"/>
        <dbReference type="ChEBI" id="CHEBI:15377"/>
        <dbReference type="ChEBI" id="CHEBI:28938"/>
        <dbReference type="ChEBI" id="CHEBI:29973"/>
        <dbReference type="ChEBI" id="CHEBI:30011"/>
        <dbReference type="EC" id="3.5.1.44"/>
    </reaction>
</comment>
<dbReference type="GO" id="GO:0008984">
    <property type="term" value="F:protein-glutamate methylesterase activity"/>
    <property type="evidence" value="ECO:0007669"/>
    <property type="project" value="UniProtKB-UniRule"/>
</dbReference>
<feature type="compositionally biased region" description="Basic and acidic residues" evidence="8">
    <location>
        <begin position="162"/>
        <end position="176"/>
    </location>
</feature>